<evidence type="ECO:0000256" key="1">
    <source>
        <dbReference type="SAM" id="Phobius"/>
    </source>
</evidence>
<keyword evidence="3" id="KW-1185">Reference proteome</keyword>
<protein>
    <submittedName>
        <fullName evidence="2">Uncharacterized protein</fullName>
    </submittedName>
</protein>
<sequence>MSTASATYAERCGGSDHLQSGSVARDLGLRRWPALTWQSQQHGLEEVLASTGLLMGRLRRSSQSLRWSTRHIRERTEPSRRHEIWGVPRRRRGGWSARRDACRRSPERLGVAGLCRTRPGQWGRLRRWSLRQRRWLQARIGWIGLLISLVFCLVCPCRTQHFVYWK</sequence>
<feature type="transmembrane region" description="Helical" evidence="1">
    <location>
        <begin position="140"/>
        <end position="163"/>
    </location>
</feature>
<evidence type="ECO:0000313" key="2">
    <source>
        <dbReference type="EMBL" id="KAJ6801439.1"/>
    </source>
</evidence>
<keyword evidence="1" id="KW-0812">Transmembrane</keyword>
<evidence type="ECO:0000313" key="3">
    <source>
        <dbReference type="Proteomes" id="UP001140949"/>
    </source>
</evidence>
<comment type="caution">
    <text evidence="2">The sequence shown here is derived from an EMBL/GenBank/DDBJ whole genome shotgun (WGS) entry which is preliminary data.</text>
</comment>
<reference evidence="2" key="1">
    <citation type="journal article" date="2023" name="GigaByte">
        <title>Genome assembly of the bearded iris, Iris pallida Lam.</title>
        <authorList>
            <person name="Bruccoleri R.E."/>
            <person name="Oakeley E.J."/>
            <person name="Faust A.M.E."/>
            <person name="Altorfer M."/>
            <person name="Dessus-Babus S."/>
            <person name="Burckhardt D."/>
            <person name="Oertli M."/>
            <person name="Naumann U."/>
            <person name="Petersen F."/>
            <person name="Wong J."/>
        </authorList>
    </citation>
    <scope>NUCLEOTIDE SEQUENCE</scope>
    <source>
        <strain evidence="2">GSM-AAB239-AS_SAM_17_03QT</strain>
    </source>
</reference>
<dbReference type="AlphaFoldDB" id="A0AAX6EBX8"/>
<accession>A0AAX6EBX8</accession>
<gene>
    <name evidence="2" type="ORF">M6B38_197895</name>
</gene>
<proteinExistence type="predicted"/>
<keyword evidence="1" id="KW-0472">Membrane</keyword>
<name>A0AAX6EBX8_IRIPA</name>
<dbReference type="EMBL" id="JANAVB010038018">
    <property type="protein sequence ID" value="KAJ6801439.1"/>
    <property type="molecule type" value="Genomic_DNA"/>
</dbReference>
<keyword evidence="1" id="KW-1133">Transmembrane helix</keyword>
<organism evidence="2 3">
    <name type="scientific">Iris pallida</name>
    <name type="common">Sweet iris</name>
    <dbReference type="NCBI Taxonomy" id="29817"/>
    <lineage>
        <taxon>Eukaryota</taxon>
        <taxon>Viridiplantae</taxon>
        <taxon>Streptophyta</taxon>
        <taxon>Embryophyta</taxon>
        <taxon>Tracheophyta</taxon>
        <taxon>Spermatophyta</taxon>
        <taxon>Magnoliopsida</taxon>
        <taxon>Liliopsida</taxon>
        <taxon>Asparagales</taxon>
        <taxon>Iridaceae</taxon>
        <taxon>Iridoideae</taxon>
        <taxon>Irideae</taxon>
        <taxon>Iris</taxon>
    </lineage>
</organism>
<reference evidence="2" key="2">
    <citation type="submission" date="2023-04" db="EMBL/GenBank/DDBJ databases">
        <authorList>
            <person name="Bruccoleri R.E."/>
            <person name="Oakeley E.J."/>
            <person name="Faust A.-M."/>
            <person name="Dessus-Babus S."/>
            <person name="Altorfer M."/>
            <person name="Burckhardt D."/>
            <person name="Oertli M."/>
            <person name="Naumann U."/>
            <person name="Petersen F."/>
            <person name="Wong J."/>
        </authorList>
    </citation>
    <scope>NUCLEOTIDE SEQUENCE</scope>
    <source>
        <strain evidence="2">GSM-AAB239-AS_SAM_17_03QT</strain>
        <tissue evidence="2">Leaf</tissue>
    </source>
</reference>
<dbReference type="Proteomes" id="UP001140949">
    <property type="component" value="Unassembled WGS sequence"/>
</dbReference>